<reference evidence="1 2" key="1">
    <citation type="submission" date="2008-07" db="EMBL/GenBank/DDBJ databases">
        <authorList>
            <person name="Tandeau de Marsac N."/>
            <person name="Ferriera S."/>
            <person name="Johnson J."/>
            <person name="Kravitz S."/>
            <person name="Beeson K."/>
            <person name="Sutton G."/>
            <person name="Rogers Y.-H."/>
            <person name="Friedman R."/>
            <person name="Frazier M."/>
            <person name="Venter J.C."/>
        </authorList>
    </citation>
    <scope>NUCLEOTIDE SEQUENCE [LARGE SCALE GENOMIC DNA]</scope>
    <source>
        <strain evidence="1 2">PCC 7420</strain>
    </source>
</reference>
<protein>
    <recommendedName>
        <fullName evidence="3">4-vinyl reductase 4VR domain-containing protein</fullName>
    </recommendedName>
</protein>
<evidence type="ECO:0000313" key="2">
    <source>
        <dbReference type="Proteomes" id="UP000003835"/>
    </source>
</evidence>
<dbReference type="STRING" id="118168.MC7420_1148"/>
<dbReference type="HOGENOM" id="CLU_2698250_0_0_3"/>
<keyword evidence="2" id="KW-1185">Reference proteome</keyword>
<gene>
    <name evidence="1" type="ORF">MC7420_1148</name>
</gene>
<dbReference type="AlphaFoldDB" id="B4VXE7"/>
<sequence>MEALNGYEALGYLEYKGEAKEPQCFTLTGVAAGIMALLHGEGTVEERVGTYGSEESHCICCQETSCKFQVELL</sequence>
<dbReference type="Proteomes" id="UP000003835">
    <property type="component" value="Unassembled WGS sequence"/>
</dbReference>
<dbReference type="EMBL" id="DS989858">
    <property type="protein sequence ID" value="EDX73352.1"/>
    <property type="molecule type" value="Genomic_DNA"/>
</dbReference>
<name>B4VXE7_9CYAN</name>
<evidence type="ECO:0000313" key="1">
    <source>
        <dbReference type="EMBL" id="EDX73352.1"/>
    </source>
</evidence>
<evidence type="ECO:0008006" key="3">
    <source>
        <dbReference type="Google" id="ProtNLM"/>
    </source>
</evidence>
<proteinExistence type="predicted"/>
<accession>B4VXE7</accession>
<organism evidence="1 2">
    <name type="scientific">Coleofasciculus chthonoplastes PCC 7420</name>
    <dbReference type="NCBI Taxonomy" id="118168"/>
    <lineage>
        <taxon>Bacteria</taxon>
        <taxon>Bacillati</taxon>
        <taxon>Cyanobacteriota</taxon>
        <taxon>Cyanophyceae</taxon>
        <taxon>Coleofasciculales</taxon>
        <taxon>Coleofasciculaceae</taxon>
        <taxon>Coleofasciculus</taxon>
    </lineage>
</organism>